<dbReference type="InterPro" id="IPR035979">
    <property type="entry name" value="RBD_domain_sf"/>
</dbReference>
<dbReference type="PROSITE" id="PS50102">
    <property type="entry name" value="RRM"/>
    <property type="match status" value="1"/>
</dbReference>
<gene>
    <name evidence="4" type="ORF">E3N88_03194</name>
</gene>
<feature type="region of interest" description="Disordered" evidence="2">
    <location>
        <begin position="828"/>
        <end position="853"/>
    </location>
</feature>
<evidence type="ECO:0000256" key="1">
    <source>
        <dbReference type="PROSITE-ProRule" id="PRU00176"/>
    </source>
</evidence>
<dbReference type="OrthoDB" id="1923159at2759"/>
<proteinExistence type="predicted"/>
<dbReference type="InterPro" id="IPR013083">
    <property type="entry name" value="Znf_RING/FYVE/PHD"/>
</dbReference>
<feature type="compositionally biased region" description="Basic residues" evidence="2">
    <location>
        <begin position="198"/>
        <end position="207"/>
    </location>
</feature>
<protein>
    <recommendedName>
        <fullName evidence="3">RRM domain-containing protein</fullName>
    </recommendedName>
</protein>
<dbReference type="Pfam" id="PF00076">
    <property type="entry name" value="RRM_1"/>
    <property type="match status" value="1"/>
</dbReference>
<dbReference type="GO" id="GO:0016567">
    <property type="term" value="P:protein ubiquitination"/>
    <property type="evidence" value="ECO:0007669"/>
    <property type="project" value="TreeGrafter"/>
</dbReference>
<accession>A0A5N6Q864</accession>
<dbReference type="SMART" id="SM00361">
    <property type="entry name" value="RRM_1"/>
    <property type="match status" value="1"/>
</dbReference>
<dbReference type="Proteomes" id="UP000326396">
    <property type="component" value="Linkage Group LG1"/>
</dbReference>
<dbReference type="PANTHER" id="PTHR12603">
    <property type="entry name" value="CCR4-NOT TRANSCRIPTION COMPLEX RELATED"/>
    <property type="match status" value="1"/>
</dbReference>
<evidence type="ECO:0000313" key="4">
    <source>
        <dbReference type="EMBL" id="KAD7480058.1"/>
    </source>
</evidence>
<dbReference type="Pfam" id="PF14570">
    <property type="entry name" value="zf-RING_4"/>
    <property type="match status" value="1"/>
</dbReference>
<name>A0A5N6Q864_9ASTR</name>
<dbReference type="GO" id="GO:0004842">
    <property type="term" value="F:ubiquitin-protein transferase activity"/>
    <property type="evidence" value="ECO:0007669"/>
    <property type="project" value="InterPro"/>
</dbReference>
<comment type="caution">
    <text evidence="4">The sequence shown here is derived from an EMBL/GenBank/DDBJ whole genome shotgun (WGS) entry which is preliminary data.</text>
</comment>
<dbReference type="InterPro" id="IPR000504">
    <property type="entry name" value="RRM_dom"/>
</dbReference>
<evidence type="ECO:0000259" key="3">
    <source>
        <dbReference type="PROSITE" id="PS50102"/>
    </source>
</evidence>
<keyword evidence="1" id="KW-0694">RNA-binding</keyword>
<keyword evidence="5" id="KW-1185">Reference proteome</keyword>
<feature type="domain" description="RRM" evidence="3">
    <location>
        <begin position="225"/>
        <end position="305"/>
    </location>
</feature>
<dbReference type="Gene3D" id="3.30.70.330">
    <property type="match status" value="1"/>
</dbReference>
<dbReference type="InterPro" id="IPR003954">
    <property type="entry name" value="RRM_euk-type"/>
</dbReference>
<evidence type="ECO:0000256" key="2">
    <source>
        <dbReference type="SAM" id="MobiDB-lite"/>
    </source>
</evidence>
<evidence type="ECO:0000313" key="5">
    <source>
        <dbReference type="Proteomes" id="UP000326396"/>
    </source>
</evidence>
<dbReference type="InterPro" id="IPR039780">
    <property type="entry name" value="Mot2"/>
</dbReference>
<dbReference type="EMBL" id="SZYD01000001">
    <property type="protein sequence ID" value="KAD7480058.1"/>
    <property type="molecule type" value="Genomic_DNA"/>
</dbReference>
<dbReference type="GO" id="GO:0003723">
    <property type="term" value="F:RNA binding"/>
    <property type="evidence" value="ECO:0007669"/>
    <property type="project" value="UniProtKB-UniRule"/>
</dbReference>
<dbReference type="GO" id="GO:0030014">
    <property type="term" value="C:CCR4-NOT complex"/>
    <property type="evidence" value="ECO:0007669"/>
    <property type="project" value="InterPro"/>
</dbReference>
<dbReference type="InterPro" id="IPR012677">
    <property type="entry name" value="Nucleotide-bd_a/b_plait_sf"/>
</dbReference>
<organism evidence="4 5">
    <name type="scientific">Mikania micrantha</name>
    <name type="common">bitter vine</name>
    <dbReference type="NCBI Taxonomy" id="192012"/>
    <lineage>
        <taxon>Eukaryota</taxon>
        <taxon>Viridiplantae</taxon>
        <taxon>Streptophyta</taxon>
        <taxon>Embryophyta</taxon>
        <taxon>Tracheophyta</taxon>
        <taxon>Spermatophyta</taxon>
        <taxon>Magnoliopsida</taxon>
        <taxon>eudicotyledons</taxon>
        <taxon>Gunneridae</taxon>
        <taxon>Pentapetalae</taxon>
        <taxon>asterids</taxon>
        <taxon>campanulids</taxon>
        <taxon>Asterales</taxon>
        <taxon>Asteraceae</taxon>
        <taxon>Asteroideae</taxon>
        <taxon>Heliantheae alliance</taxon>
        <taxon>Eupatorieae</taxon>
        <taxon>Mikania</taxon>
    </lineage>
</organism>
<dbReference type="PANTHER" id="PTHR12603:SF10">
    <property type="entry name" value="TRANSCRIPTION FACTOR C2H2 FAMILY"/>
    <property type="match status" value="1"/>
</dbReference>
<dbReference type="FunFam" id="3.30.70.330:FF:000161">
    <property type="entry name" value="RNA binding (RRM/RBD/RNP motifs) family protein"/>
    <property type="match status" value="1"/>
</dbReference>
<dbReference type="CDD" id="cd12438">
    <property type="entry name" value="RRM_CNOT4"/>
    <property type="match status" value="1"/>
</dbReference>
<dbReference type="Gene3D" id="3.30.40.10">
    <property type="entry name" value="Zinc/RING finger domain, C3HC4 (zinc finger)"/>
    <property type="match status" value="1"/>
</dbReference>
<dbReference type="AlphaFoldDB" id="A0A5N6Q864"/>
<sequence>MEFGLQLMYPYPVKEIGEDDECEDRLMFEKFSRACCCSDPGVDKIGLGLDERETIVRIYEAEGIRTHDIHRLMRKPCTKWSPGLPGIEKRRKISKYWSKGLIAVRGGGLESPPRRMSHDRGRCGCCCSCVVSCNVKAQDDDVDEGELVCVWCWHHIMDMAEKDATEGRCPACRTAYDKDRSVGLESNFQRVAGNNFSRKQKQPKAKQKPNEGKKDLSNVRVIQRKMAYIIGLPLGLADENLLQRKDYFGQYGKVTKVSLSRTAGGTVQQFVNDTCSVYITYSKEEEAVRCIQSVHGYVLDGRFLRQYDLYENLNFHRASFGTAKYCHAWLRNMPCNNVACLYLHSIGAEEDSFGKDEIAAVHTRNRVQEIVGATQYLHTRSGSMLPPPVDEHLNNHSASAQQQEPVFSSGLRDVAYAAVASGYYLPCSKNKDGVIKSSKHMTSFVDVVGRSCNSGSDKDIGSVSEGQMLSLCSDMSSICLNDKNGDSGLVSSSSSTYSEPFREASKLADLTLKDTNIIKERSGSALDSPIFIVPSYPAEVLESYSDQARWQMEPGSQNGFGVNNYADEAFKQFTHTKTDGDNGKRFGSLAKSDRMYGGSKSFSNEEIVEHLRRLDDNSLLDNDENSAAVESSIISNILSMDFDGCDDSVLPQTVSGLFEGKDDGHGSSWSFQHSNQSRFSFANEKGLGNQEVGRFSVFQDSLENQDSVYKPLYQGSGTKIVIPPGFSKPPPGFPSGNSDGMPGNGGWNFGLISNSSLFATILSGSYMKNSLPNNDSYHLPSIGYLSNSSNDLINPSMMGVGRGKSSSFDTRSSSLDQETQRWLLMQQQSATATHHHHEPQYSQTSFMQHHHTPPQFPSRDDYYGDITSRLVDRHHQSYTQQQYSQPKFTNGHITNGYQQLHLDESQQVTSRNEGEGLHEQMQRNERIRLEKMLPGYGEFMHQKPSSNDVYTRRDFSWFYDFTFIATTSSPIQKPREGCCSFPAGFISGGYVNLEETNPDDAAVEPMGA</sequence>
<reference evidence="4 5" key="1">
    <citation type="submission" date="2019-05" db="EMBL/GenBank/DDBJ databases">
        <title>Mikania micrantha, genome provides insights into the molecular mechanism of rapid growth.</title>
        <authorList>
            <person name="Liu B."/>
        </authorList>
    </citation>
    <scope>NUCLEOTIDE SEQUENCE [LARGE SCALE GENOMIC DNA]</scope>
    <source>
        <strain evidence="4">NLD-2019</strain>
        <tissue evidence="4">Leaf</tissue>
    </source>
</reference>
<dbReference type="InterPro" id="IPR034261">
    <property type="entry name" value="CNOT4_RRM"/>
</dbReference>
<feature type="region of interest" description="Disordered" evidence="2">
    <location>
        <begin position="195"/>
        <end position="214"/>
    </location>
</feature>
<dbReference type="SUPFAM" id="SSF54928">
    <property type="entry name" value="RNA-binding domain, RBD"/>
    <property type="match status" value="1"/>
</dbReference>